<dbReference type="PANTHER" id="PTHR23026">
    <property type="entry name" value="NADPH NITROREDUCTASE"/>
    <property type="match status" value="1"/>
</dbReference>
<keyword evidence="2" id="KW-1185">Reference proteome</keyword>
<dbReference type="EMBL" id="SNXK01000005">
    <property type="protein sequence ID" value="TDP33161.1"/>
    <property type="molecule type" value="Genomic_DNA"/>
</dbReference>
<evidence type="ECO:0000313" key="1">
    <source>
        <dbReference type="EMBL" id="TDP33161.1"/>
    </source>
</evidence>
<comment type="caution">
    <text evidence="1">The sequence shown here is derived from an EMBL/GenBank/DDBJ whole genome shotgun (WGS) entry which is preliminary data.</text>
</comment>
<organism evidence="1 2">
    <name type="scientific">Nocardia ignorata</name>
    <dbReference type="NCBI Taxonomy" id="145285"/>
    <lineage>
        <taxon>Bacteria</taxon>
        <taxon>Bacillati</taxon>
        <taxon>Actinomycetota</taxon>
        <taxon>Actinomycetes</taxon>
        <taxon>Mycobacteriales</taxon>
        <taxon>Nocardiaceae</taxon>
        <taxon>Nocardia</taxon>
    </lineage>
</organism>
<evidence type="ECO:0008006" key="3">
    <source>
        <dbReference type="Google" id="ProtNLM"/>
    </source>
</evidence>
<dbReference type="GO" id="GO:0016491">
    <property type="term" value="F:oxidoreductase activity"/>
    <property type="evidence" value="ECO:0007669"/>
    <property type="project" value="InterPro"/>
</dbReference>
<proteinExistence type="predicted"/>
<accession>A0A4R6P6D9</accession>
<dbReference type="AlphaFoldDB" id="A0A4R6P6D9"/>
<dbReference type="NCBIfam" id="NF047509">
    <property type="entry name" value="Rv3131_FMN_oxido"/>
    <property type="match status" value="1"/>
</dbReference>
<dbReference type="InterPro" id="IPR050627">
    <property type="entry name" value="Nitroreductase/BluB"/>
</dbReference>
<dbReference type="Proteomes" id="UP000295087">
    <property type="component" value="Unassembled WGS sequence"/>
</dbReference>
<dbReference type="SUPFAM" id="SSF55469">
    <property type="entry name" value="FMN-dependent nitroreductase-like"/>
    <property type="match status" value="2"/>
</dbReference>
<dbReference type="InterPro" id="IPR000415">
    <property type="entry name" value="Nitroreductase-like"/>
</dbReference>
<evidence type="ECO:0000313" key="2">
    <source>
        <dbReference type="Proteomes" id="UP000295087"/>
    </source>
</evidence>
<name>A0A4R6P6D9_NOCIG</name>
<sequence>MRRRRGKGPTMSVVPEAATCRDALEIATRAPSVHNTQPWRWRLSEESLEFFADFARQVTATDPCGRALMVSCGTALHHLQVAFATMGWQTEILRFPDPCQPGHLASMTFHRQPADDHVIELAAAALTRRSDRRRYPETVSAGDLRAISALATRHGAAARHVPPTLLPRLAEPMRRAARRHAQDPDYLQELEEWSGCINAPEGVPARNIPPSRHQHEMPVRSFAAAELSEYTDQADKAHWAVVCTAHDGFLPQLRAGEATSAMLLEATRRGLATSLQSEPLGITELRDHIRTTVLHDCAYPHVMMRLGRMPRAATPLEWTPRRALSEVFDTEFQAPDS</sequence>
<gene>
    <name evidence="1" type="ORF">DFR75_105399</name>
</gene>
<protein>
    <recommendedName>
        <fullName evidence="3">Nitroreductase family protein</fullName>
    </recommendedName>
</protein>
<dbReference type="Gene3D" id="3.40.109.10">
    <property type="entry name" value="NADH Oxidase"/>
    <property type="match status" value="1"/>
</dbReference>
<dbReference type="PANTHER" id="PTHR23026:SF123">
    <property type="entry name" value="NAD(P)H NITROREDUCTASE RV3131-RELATED"/>
    <property type="match status" value="1"/>
</dbReference>
<reference evidence="1 2" key="1">
    <citation type="submission" date="2019-03" db="EMBL/GenBank/DDBJ databases">
        <title>Genomic Encyclopedia of Type Strains, Phase IV (KMG-IV): sequencing the most valuable type-strain genomes for metagenomic binning, comparative biology and taxonomic classification.</title>
        <authorList>
            <person name="Goeker M."/>
        </authorList>
    </citation>
    <scope>NUCLEOTIDE SEQUENCE [LARGE SCALE GENOMIC DNA]</scope>
    <source>
        <strain evidence="1 2">DSM 44496</strain>
    </source>
</reference>